<dbReference type="Pfam" id="PF13480">
    <property type="entry name" value="Acetyltransf_6"/>
    <property type="match status" value="1"/>
</dbReference>
<comment type="caution">
    <text evidence="2">The sequence shown here is derived from an EMBL/GenBank/DDBJ whole genome shotgun (WGS) entry which is preliminary data.</text>
</comment>
<protein>
    <submittedName>
        <fullName evidence="2">GNAT family N-acetyltransferase</fullName>
    </submittedName>
</protein>
<feature type="domain" description="BioF2-like acetyltransferase" evidence="1">
    <location>
        <begin position="160"/>
        <end position="240"/>
    </location>
</feature>
<dbReference type="InterPro" id="IPR038740">
    <property type="entry name" value="BioF2-like_GNAT_dom"/>
</dbReference>
<dbReference type="OrthoDB" id="4349922at2"/>
<proteinExistence type="predicted"/>
<evidence type="ECO:0000313" key="3">
    <source>
        <dbReference type="Proteomes" id="UP000239936"/>
    </source>
</evidence>
<accession>A0A2S7XRR6</accession>
<keyword evidence="3" id="KW-1185">Reference proteome</keyword>
<keyword evidence="2" id="KW-0808">Transferase</keyword>
<gene>
    <name evidence="2" type="ORF">CXB77_09795</name>
</gene>
<dbReference type="EMBL" id="PPGH01000035">
    <property type="protein sequence ID" value="PQJ96101.1"/>
    <property type="molecule type" value="Genomic_DNA"/>
</dbReference>
<reference evidence="2 3" key="1">
    <citation type="submission" date="2018-01" db="EMBL/GenBank/DDBJ databases">
        <title>The complete genome sequence of Chromatium okenii LaCa, a purple sulfur bacterium with a turbulent life.</title>
        <authorList>
            <person name="Luedin S.M."/>
            <person name="Liechti N."/>
            <person name="Storelli N."/>
            <person name="Danza F."/>
            <person name="Wittwer M."/>
            <person name="Pothier J.F."/>
            <person name="Tonolla M.A."/>
        </authorList>
    </citation>
    <scope>NUCLEOTIDE SEQUENCE [LARGE SCALE GENOMIC DNA]</scope>
    <source>
        <strain evidence="2 3">LaCa</strain>
    </source>
</reference>
<dbReference type="AlphaFoldDB" id="A0A2S7XRR6"/>
<sequence length="246" mass="28484">MLKWELYPAQDFEKYREQWDELNKFYYGSALLESRFVALLLQYFGNSKIKLAIGQSDQKIVVMTLLEPNTWGTVWTTFQPAQAPLGLWLMSPTLNQEQAIQSLMSTFFRTAILFGITQQDPIFISRPKQTLNLHTIDYISTARIQVNGTFEDYWSVRGKNLRHNLKRQRNRLEREGTTLHLDVVYQPEAIAEALSDYGRLESAGWKNVSGTAISEHNTQGAFYLQLLKTYAETGDAFIYRYFITIA</sequence>
<evidence type="ECO:0000313" key="2">
    <source>
        <dbReference type="EMBL" id="PQJ96101.1"/>
    </source>
</evidence>
<dbReference type="RefSeq" id="WP_105073738.1">
    <property type="nucleotide sequence ID" value="NZ_PPGH01000035.1"/>
</dbReference>
<evidence type="ECO:0000259" key="1">
    <source>
        <dbReference type="Pfam" id="PF13480"/>
    </source>
</evidence>
<organism evidence="2 3">
    <name type="scientific">Chromatium okenii</name>
    <dbReference type="NCBI Taxonomy" id="61644"/>
    <lineage>
        <taxon>Bacteria</taxon>
        <taxon>Pseudomonadati</taxon>
        <taxon>Pseudomonadota</taxon>
        <taxon>Gammaproteobacteria</taxon>
        <taxon>Chromatiales</taxon>
        <taxon>Chromatiaceae</taxon>
        <taxon>Chromatium</taxon>
    </lineage>
</organism>
<dbReference type="GO" id="GO:0016740">
    <property type="term" value="F:transferase activity"/>
    <property type="evidence" value="ECO:0007669"/>
    <property type="project" value="UniProtKB-KW"/>
</dbReference>
<name>A0A2S7XRR6_9GAMM</name>
<dbReference type="Proteomes" id="UP000239936">
    <property type="component" value="Unassembled WGS sequence"/>
</dbReference>